<organism evidence="2 3">
    <name type="scientific">Ostreobium quekettii</name>
    <dbReference type="NCBI Taxonomy" id="121088"/>
    <lineage>
        <taxon>Eukaryota</taxon>
        <taxon>Viridiplantae</taxon>
        <taxon>Chlorophyta</taxon>
        <taxon>core chlorophytes</taxon>
        <taxon>Ulvophyceae</taxon>
        <taxon>TCBD clade</taxon>
        <taxon>Bryopsidales</taxon>
        <taxon>Ostreobineae</taxon>
        <taxon>Ostreobiaceae</taxon>
        <taxon>Ostreobium</taxon>
    </lineage>
</organism>
<keyword evidence="3" id="KW-1185">Reference proteome</keyword>
<dbReference type="Proteomes" id="UP000708148">
    <property type="component" value="Unassembled WGS sequence"/>
</dbReference>
<sequence length="548" mass="57644">MERKHSVENPRELLNRAFGQGKEEGGGIAQAEGVLAGAGQPVDGPGGAAALDVPGLSLPAVSVSLEGGQGGESAEKWSRGAGPTSGMFLDVNTTPKVDSSPLGLYDGDRERLKAGSKLTGPLPWDDDADMDDEAGSPQAQHSQISSLAAACEQEDGQHVDAVAARTLAPLSIGDHPSSMEAAPLGSSHGVGMETGKSAGSRADLDKDASEAPSSRKRAEETTASGPAQEPDVLGLRVHDNQRDDSAREMSGLPLRKEQFEKSAIEVDATPQQPQGVLGITLEDDQFAAEHHAAISLPGGAEATIREEDHSVHQSAQQRGLEDTNGKLHPGPLPKNGYTMNLDGIDMGAMLLDIQELLGYVDSSDSKIAERKSLSQAQLARIIQALKLGEPVSMKVASAPVGQQTHREQTEGDQVALAPDRSVAVEELTEKLQQCEEKLNDAALAIGMQTRKVVALKQHCEAHGVAADAVVEEIEAMYYSKKDSSLVEDTEVASPWDQGGAADASFPAVTVKSHQASYSPSHCLPESDPHDFLGVAPSHDSHRQIDGMI</sequence>
<feature type="compositionally biased region" description="Acidic residues" evidence="1">
    <location>
        <begin position="124"/>
        <end position="134"/>
    </location>
</feature>
<accession>A0A8S1IL03</accession>
<proteinExistence type="predicted"/>
<comment type="caution">
    <text evidence="2">The sequence shown here is derived from an EMBL/GenBank/DDBJ whole genome shotgun (WGS) entry which is preliminary data.</text>
</comment>
<evidence type="ECO:0000256" key="1">
    <source>
        <dbReference type="SAM" id="MobiDB-lite"/>
    </source>
</evidence>
<evidence type="ECO:0000313" key="2">
    <source>
        <dbReference type="EMBL" id="CAD7695396.1"/>
    </source>
</evidence>
<dbReference type="EMBL" id="CAJHUC010000338">
    <property type="protein sequence ID" value="CAD7695396.1"/>
    <property type="molecule type" value="Genomic_DNA"/>
</dbReference>
<name>A0A8S1IL03_9CHLO</name>
<reference evidence="2" key="1">
    <citation type="submission" date="2020-12" db="EMBL/GenBank/DDBJ databases">
        <authorList>
            <person name="Iha C."/>
        </authorList>
    </citation>
    <scope>NUCLEOTIDE SEQUENCE</scope>
</reference>
<feature type="region of interest" description="Disordered" evidence="1">
    <location>
        <begin position="61"/>
        <end position="236"/>
    </location>
</feature>
<dbReference type="AlphaFoldDB" id="A0A8S1IL03"/>
<gene>
    <name evidence="2" type="ORF">OSTQU699_LOCUS757</name>
</gene>
<evidence type="ECO:0000313" key="3">
    <source>
        <dbReference type="Proteomes" id="UP000708148"/>
    </source>
</evidence>
<feature type="compositionally biased region" description="Polar residues" evidence="1">
    <location>
        <begin position="137"/>
        <end position="146"/>
    </location>
</feature>
<protein>
    <submittedName>
        <fullName evidence="2">Uncharacterized protein</fullName>
    </submittedName>
</protein>